<evidence type="ECO:0000256" key="1">
    <source>
        <dbReference type="ARBA" id="ARBA00006484"/>
    </source>
</evidence>
<reference evidence="3" key="1">
    <citation type="submission" date="2022-12" db="EMBL/GenBank/DDBJ databases">
        <title>Draft genome assemblies for two species of Escallonia (Escalloniales).</title>
        <authorList>
            <person name="Chanderbali A."/>
            <person name="Dervinis C."/>
            <person name="Anghel I."/>
            <person name="Soltis D."/>
            <person name="Soltis P."/>
            <person name="Zapata F."/>
        </authorList>
    </citation>
    <scope>NUCLEOTIDE SEQUENCE</scope>
    <source>
        <strain evidence="3">UCBG92.1500</strain>
        <tissue evidence="3">Leaf</tissue>
    </source>
</reference>
<dbReference type="PANTHER" id="PTHR43180">
    <property type="entry name" value="3-OXOACYL-(ACYL-CARRIER-PROTEIN) REDUCTASE (AFU_ORTHOLOGUE AFUA_6G11210)"/>
    <property type="match status" value="1"/>
</dbReference>
<dbReference type="AlphaFoldDB" id="A0AA88RFD9"/>
<evidence type="ECO:0000256" key="2">
    <source>
        <dbReference type="ARBA" id="ARBA00023002"/>
    </source>
</evidence>
<dbReference type="PRINTS" id="PR00080">
    <property type="entry name" value="SDRFAMILY"/>
</dbReference>
<dbReference type="Gene3D" id="3.40.50.720">
    <property type="entry name" value="NAD(P)-binding Rossmann-like Domain"/>
    <property type="match status" value="1"/>
</dbReference>
<dbReference type="PRINTS" id="PR00081">
    <property type="entry name" value="GDHRDH"/>
</dbReference>
<dbReference type="InterPro" id="IPR002347">
    <property type="entry name" value="SDR_fam"/>
</dbReference>
<organism evidence="3 4">
    <name type="scientific">Escallonia rubra</name>
    <dbReference type="NCBI Taxonomy" id="112253"/>
    <lineage>
        <taxon>Eukaryota</taxon>
        <taxon>Viridiplantae</taxon>
        <taxon>Streptophyta</taxon>
        <taxon>Embryophyta</taxon>
        <taxon>Tracheophyta</taxon>
        <taxon>Spermatophyta</taxon>
        <taxon>Magnoliopsida</taxon>
        <taxon>eudicotyledons</taxon>
        <taxon>Gunneridae</taxon>
        <taxon>Pentapetalae</taxon>
        <taxon>asterids</taxon>
        <taxon>campanulids</taxon>
        <taxon>Escalloniales</taxon>
        <taxon>Escalloniaceae</taxon>
        <taxon>Escallonia</taxon>
    </lineage>
</organism>
<dbReference type="FunFam" id="3.40.50.720:FF:000084">
    <property type="entry name" value="Short-chain dehydrogenase reductase"/>
    <property type="match status" value="1"/>
</dbReference>
<dbReference type="Proteomes" id="UP001187471">
    <property type="component" value="Unassembled WGS sequence"/>
</dbReference>
<dbReference type="NCBIfam" id="NF005559">
    <property type="entry name" value="PRK07231.1"/>
    <property type="match status" value="1"/>
</dbReference>
<dbReference type="SUPFAM" id="SSF51735">
    <property type="entry name" value="NAD(P)-binding Rossmann-fold domains"/>
    <property type="match status" value="1"/>
</dbReference>
<dbReference type="PANTHER" id="PTHR43180:SF30">
    <property type="entry name" value="MOMILACTONE A SYNTHASE"/>
    <property type="match status" value="1"/>
</dbReference>
<dbReference type="GO" id="GO:0016616">
    <property type="term" value="F:oxidoreductase activity, acting on the CH-OH group of donors, NAD or NADP as acceptor"/>
    <property type="evidence" value="ECO:0007669"/>
    <property type="project" value="UniProtKB-ARBA"/>
</dbReference>
<proteinExistence type="inferred from homology"/>
<keyword evidence="2" id="KW-0560">Oxidoreductase</keyword>
<dbReference type="Pfam" id="PF13561">
    <property type="entry name" value="adh_short_C2"/>
    <property type="match status" value="1"/>
</dbReference>
<dbReference type="InterPro" id="IPR020904">
    <property type="entry name" value="Sc_DH/Rdtase_CS"/>
</dbReference>
<dbReference type="PROSITE" id="PS00061">
    <property type="entry name" value="ADH_SHORT"/>
    <property type="match status" value="1"/>
</dbReference>
<protein>
    <submittedName>
        <fullName evidence="3">Uncharacterized protein</fullName>
    </submittedName>
</protein>
<dbReference type="InterPro" id="IPR036291">
    <property type="entry name" value="NAD(P)-bd_dom_sf"/>
</dbReference>
<evidence type="ECO:0000313" key="4">
    <source>
        <dbReference type="Proteomes" id="UP001187471"/>
    </source>
</evidence>
<dbReference type="EMBL" id="JAVXUO010001934">
    <property type="protein sequence ID" value="KAK2977876.1"/>
    <property type="molecule type" value="Genomic_DNA"/>
</dbReference>
<comment type="similarity">
    <text evidence="1">Belongs to the short-chain dehydrogenases/reductases (SDR) family.</text>
</comment>
<sequence>MASISVVSAMVPRRYTSLHTSMYLLFEHFRLEGKVALITGAARGLGESIARLFAKHGAKVVIADILDDLGQSVCKDMGLEVASFVHCDVSVESDIENAVNATVNKHEKLDIMVNNAGILDQQKPSIIDNDASDFERVIKVNLTGVFFGTKHAARVMIPACTGSIIALASSCGIVGGFGTHAYVSSKHAVVGLAKNVAAELGQFQIRMNCISPHVVPTTMSEKFLNGDPVSRVYFNMKGKDLQKQDVAEAALFLASDESKYVSGHNLVVDGGYTVTNRLF</sequence>
<name>A0AA88RFD9_9ASTE</name>
<keyword evidence="4" id="KW-1185">Reference proteome</keyword>
<comment type="caution">
    <text evidence="3">The sequence shown here is derived from an EMBL/GenBank/DDBJ whole genome shotgun (WGS) entry which is preliminary data.</text>
</comment>
<evidence type="ECO:0000313" key="3">
    <source>
        <dbReference type="EMBL" id="KAK2977876.1"/>
    </source>
</evidence>
<accession>A0AA88RFD9</accession>
<gene>
    <name evidence="3" type="ORF">RJ640_020220</name>
</gene>